<feature type="transmembrane region" description="Helical" evidence="5">
    <location>
        <begin position="355"/>
        <end position="375"/>
    </location>
</feature>
<dbReference type="PIRSF" id="PIRSF006060">
    <property type="entry name" value="AA_transporter"/>
    <property type="match status" value="1"/>
</dbReference>
<comment type="subcellular location">
    <subcellularLocation>
        <location evidence="1">Membrane</location>
        <topology evidence="1">Multi-pass membrane protein</topology>
    </subcellularLocation>
</comment>
<keyword evidence="4 5" id="KW-0472">Membrane</keyword>
<feature type="transmembrane region" description="Helical" evidence="5">
    <location>
        <begin position="387"/>
        <end position="410"/>
    </location>
</feature>
<evidence type="ECO:0000256" key="5">
    <source>
        <dbReference type="SAM" id="Phobius"/>
    </source>
</evidence>
<dbReference type="Pfam" id="PF13520">
    <property type="entry name" value="AA_permease_2"/>
    <property type="match status" value="1"/>
</dbReference>
<name>A0A1G7P8S8_9FIRM</name>
<dbReference type="RefSeq" id="WP_093691991.1">
    <property type="nucleotide sequence ID" value="NZ_FNBU01000032.1"/>
</dbReference>
<feature type="transmembrane region" description="Helical" evidence="5">
    <location>
        <begin position="280"/>
        <end position="299"/>
    </location>
</feature>
<evidence type="ECO:0000313" key="7">
    <source>
        <dbReference type="Proteomes" id="UP000243333"/>
    </source>
</evidence>
<accession>A0A1G7P8S8</accession>
<feature type="transmembrane region" description="Helical" evidence="5">
    <location>
        <begin position="12"/>
        <end position="33"/>
    </location>
</feature>
<dbReference type="PANTHER" id="PTHR11785">
    <property type="entry name" value="AMINO ACID TRANSPORTER"/>
    <property type="match status" value="1"/>
</dbReference>
<feature type="transmembrane region" description="Helical" evidence="5">
    <location>
        <begin position="160"/>
        <end position="176"/>
    </location>
</feature>
<dbReference type="AlphaFoldDB" id="A0A1G7P8S8"/>
<feature type="transmembrane region" description="Helical" evidence="5">
    <location>
        <begin position="49"/>
        <end position="69"/>
    </location>
</feature>
<feature type="transmembrane region" description="Helical" evidence="5">
    <location>
        <begin position="90"/>
        <end position="123"/>
    </location>
</feature>
<dbReference type="OrthoDB" id="3181223at2"/>
<keyword evidence="7" id="KW-1185">Reference proteome</keyword>
<reference evidence="7" key="1">
    <citation type="submission" date="2016-10" db="EMBL/GenBank/DDBJ databases">
        <authorList>
            <person name="Varghese N."/>
            <person name="Submissions S."/>
        </authorList>
    </citation>
    <scope>NUCLEOTIDE SEQUENCE [LARGE SCALE GENOMIC DNA]</scope>
    <source>
        <strain evidence="7">DSM 23256</strain>
    </source>
</reference>
<dbReference type="InterPro" id="IPR050598">
    <property type="entry name" value="AminoAcid_Transporter"/>
</dbReference>
<evidence type="ECO:0000256" key="4">
    <source>
        <dbReference type="ARBA" id="ARBA00023136"/>
    </source>
</evidence>
<dbReference type="EMBL" id="FNBU01000032">
    <property type="protein sequence ID" value="SDF81850.1"/>
    <property type="molecule type" value="Genomic_DNA"/>
</dbReference>
<dbReference type="FunFam" id="1.20.1740.10:FF:000051">
    <property type="entry name" value="Amino acid permease"/>
    <property type="match status" value="1"/>
</dbReference>
<protein>
    <submittedName>
        <fullName evidence="6">Basic amino acid/polyamine antiporter, APA family</fullName>
    </submittedName>
</protein>
<dbReference type="Gene3D" id="1.20.1740.10">
    <property type="entry name" value="Amino acid/polyamine transporter I"/>
    <property type="match status" value="1"/>
</dbReference>
<evidence type="ECO:0000256" key="1">
    <source>
        <dbReference type="ARBA" id="ARBA00004141"/>
    </source>
</evidence>
<dbReference type="Proteomes" id="UP000243333">
    <property type="component" value="Unassembled WGS sequence"/>
</dbReference>
<keyword evidence="3 5" id="KW-1133">Transmembrane helix</keyword>
<keyword evidence="2 5" id="KW-0812">Transmembrane</keyword>
<gene>
    <name evidence="6" type="ORF">SAMN05660235_02854</name>
</gene>
<dbReference type="GO" id="GO:0016020">
    <property type="term" value="C:membrane"/>
    <property type="evidence" value="ECO:0007669"/>
    <property type="project" value="UniProtKB-SubCell"/>
</dbReference>
<dbReference type="InterPro" id="IPR002293">
    <property type="entry name" value="AA/rel_permease1"/>
</dbReference>
<organism evidence="6 7">
    <name type="scientific">Sporolituus thermophilus DSM 23256</name>
    <dbReference type="NCBI Taxonomy" id="1123285"/>
    <lineage>
        <taxon>Bacteria</taxon>
        <taxon>Bacillati</taxon>
        <taxon>Bacillota</taxon>
        <taxon>Negativicutes</taxon>
        <taxon>Selenomonadales</taxon>
        <taxon>Sporomusaceae</taxon>
        <taxon>Sporolituus</taxon>
    </lineage>
</organism>
<dbReference type="PANTHER" id="PTHR11785:SF512">
    <property type="entry name" value="SOBREMESA, ISOFORM B"/>
    <property type="match status" value="1"/>
</dbReference>
<evidence type="ECO:0000256" key="3">
    <source>
        <dbReference type="ARBA" id="ARBA00022989"/>
    </source>
</evidence>
<dbReference type="STRING" id="1123285.SAMN05660235_02854"/>
<evidence type="ECO:0000313" key="6">
    <source>
        <dbReference type="EMBL" id="SDF81850.1"/>
    </source>
</evidence>
<feature type="transmembrane region" description="Helical" evidence="5">
    <location>
        <begin position="196"/>
        <end position="217"/>
    </location>
</feature>
<proteinExistence type="predicted"/>
<feature type="transmembrane region" description="Helical" evidence="5">
    <location>
        <begin position="229"/>
        <end position="248"/>
    </location>
</feature>
<feature type="transmembrane region" description="Helical" evidence="5">
    <location>
        <begin position="416"/>
        <end position="433"/>
    </location>
</feature>
<dbReference type="GO" id="GO:0015179">
    <property type="term" value="F:L-amino acid transmembrane transporter activity"/>
    <property type="evidence" value="ECO:0007669"/>
    <property type="project" value="TreeGrafter"/>
</dbReference>
<sequence>MRKGQAASLKKNLGLVPAIALVVGMVIGSGIFMKPGKVIAAAGDSTMGLVAWLLGGVITMAAGLTIAELGAQIPKTGGLYAYLNEVYGRFWGYLFGWVQTLIYGPATSAALGLYFAALFIPFFGLTEQWRVPTAIVTVLFLSAVNAFGSKYGGWVQSLSTVAKLAPIMLIAVVGLWKGDGQVLGMQSGLAESAGMGAAILATLWAYDGWIGVGYIAGEMKDPAKQLPRAIIIGLGIVMLVYLFVNLAMLYVLPAAQIVALGNQAAGAIAGRLFGEIGGRLVNIGILISVFGALNGYILTSARVPYAMALQGQLPGSGWLARLHERSGTPVNATIQQLFLTVLLMMLGDPDRLTDISMFIIEVFYIMGFMAVFRLRRSSPLRQRPYSVPLYPVIPGVAVAGAAYIVISTILTNPIDTLYALGLTLAGVPLFWLLNKGEKAPQPLSQTE</sequence>
<evidence type="ECO:0000256" key="2">
    <source>
        <dbReference type="ARBA" id="ARBA00022692"/>
    </source>
</evidence>
<feature type="transmembrane region" description="Helical" evidence="5">
    <location>
        <begin position="129"/>
        <end position="148"/>
    </location>
</feature>